<dbReference type="GO" id="GO:0000287">
    <property type="term" value="F:magnesium ion binding"/>
    <property type="evidence" value="ECO:0007669"/>
    <property type="project" value="InterPro"/>
</dbReference>
<dbReference type="AlphaFoldDB" id="A0A1H3HQ26"/>
<organism evidence="5 6">
    <name type="scientific">Geodermatophilus africanus</name>
    <dbReference type="NCBI Taxonomy" id="1137993"/>
    <lineage>
        <taxon>Bacteria</taxon>
        <taxon>Bacillati</taxon>
        <taxon>Actinomycetota</taxon>
        <taxon>Actinomycetes</taxon>
        <taxon>Geodermatophilales</taxon>
        <taxon>Geodermatophilaceae</taxon>
        <taxon>Geodermatophilus</taxon>
    </lineage>
</organism>
<dbReference type="InterPro" id="IPR037143">
    <property type="entry name" value="4-PPantetheinyl_Trfase_dom_sf"/>
</dbReference>
<dbReference type="Proteomes" id="UP000198921">
    <property type="component" value="Unassembled WGS sequence"/>
</dbReference>
<accession>A0A1H3HQ26</accession>
<reference evidence="6" key="1">
    <citation type="submission" date="2016-10" db="EMBL/GenBank/DDBJ databases">
        <authorList>
            <person name="Varghese N."/>
            <person name="Submissions S."/>
        </authorList>
    </citation>
    <scope>NUCLEOTIDE SEQUENCE [LARGE SCALE GENOMIC DNA]</scope>
    <source>
        <strain evidence="6">DSM 45422</strain>
    </source>
</reference>
<feature type="domain" description="4'-phosphopantetheinyl transferase N-terminal" evidence="4">
    <location>
        <begin position="31"/>
        <end position="118"/>
    </location>
</feature>
<evidence type="ECO:0000313" key="6">
    <source>
        <dbReference type="Proteomes" id="UP000198921"/>
    </source>
</evidence>
<sequence>MAPREEAWDFPAPRLRTPRGAIHVWRASLDPPARRLESLLRILSDAERSRAARFCFERDRRWFITGRGVVRMILGSYLTIPPDRLQFRPGGTGKPALSAPQGGGMEFSVSHSRGLILCAVTCDQRIGIDLERIRTLSSTGCTAGRVLSPREHTVFQALAREQRQTALFRGWTRKEAYLKACGEGLSRSLDRVDVSLPPFEPARRLTVDGDPGASSRWWLRDLAPAPGYVAALANEGDQVLPMTCMQWPEWF</sequence>
<gene>
    <name evidence="5" type="ORF">SAMN05660209_02208</name>
</gene>
<dbReference type="GO" id="GO:0019878">
    <property type="term" value="P:lysine biosynthetic process via aminoadipic acid"/>
    <property type="evidence" value="ECO:0007669"/>
    <property type="project" value="TreeGrafter"/>
</dbReference>
<dbReference type="InterPro" id="IPR055066">
    <property type="entry name" value="AASDHPPT_N"/>
</dbReference>
<dbReference type="Pfam" id="PF22624">
    <property type="entry name" value="AASDHPPT_N"/>
    <property type="match status" value="1"/>
</dbReference>
<dbReference type="Gene3D" id="3.90.470.20">
    <property type="entry name" value="4'-phosphopantetheinyl transferase domain"/>
    <property type="match status" value="2"/>
</dbReference>
<evidence type="ECO:0000256" key="2">
    <source>
        <dbReference type="ARBA" id="ARBA00022679"/>
    </source>
</evidence>
<dbReference type="GO" id="GO:0005829">
    <property type="term" value="C:cytosol"/>
    <property type="evidence" value="ECO:0007669"/>
    <property type="project" value="TreeGrafter"/>
</dbReference>
<feature type="domain" description="4'-phosphopantetheinyl transferase" evidence="3">
    <location>
        <begin position="125"/>
        <end position="231"/>
    </location>
</feature>
<dbReference type="GO" id="GO:0008897">
    <property type="term" value="F:holo-[acyl-carrier-protein] synthase activity"/>
    <property type="evidence" value="ECO:0007669"/>
    <property type="project" value="InterPro"/>
</dbReference>
<name>A0A1H3HQ26_9ACTN</name>
<protein>
    <submittedName>
        <fullName evidence="5">4'-phosphopantetheinyl transferase</fullName>
    </submittedName>
</protein>
<keyword evidence="6" id="KW-1185">Reference proteome</keyword>
<dbReference type="RefSeq" id="WP_091155359.1">
    <property type="nucleotide sequence ID" value="NZ_FNOT01000005.1"/>
</dbReference>
<dbReference type="SUPFAM" id="SSF56214">
    <property type="entry name" value="4'-phosphopantetheinyl transferase"/>
    <property type="match status" value="2"/>
</dbReference>
<dbReference type="OrthoDB" id="190168at2"/>
<dbReference type="EMBL" id="FNOT01000005">
    <property type="protein sequence ID" value="SDY17520.1"/>
    <property type="molecule type" value="Genomic_DNA"/>
</dbReference>
<dbReference type="PANTHER" id="PTHR12215:SF10">
    <property type="entry name" value="L-AMINOADIPATE-SEMIALDEHYDE DEHYDROGENASE-PHOSPHOPANTETHEINYL TRANSFERASE"/>
    <property type="match status" value="1"/>
</dbReference>
<comment type="similarity">
    <text evidence="1">Belongs to the P-Pant transferase superfamily. Gsp/Sfp/HetI/AcpT family.</text>
</comment>
<proteinExistence type="inferred from homology"/>
<dbReference type="InterPro" id="IPR008278">
    <property type="entry name" value="4-PPantetheinyl_Trfase_dom"/>
</dbReference>
<dbReference type="PANTHER" id="PTHR12215">
    <property type="entry name" value="PHOSPHOPANTETHEINE TRANSFERASE"/>
    <property type="match status" value="1"/>
</dbReference>
<dbReference type="Pfam" id="PF01648">
    <property type="entry name" value="ACPS"/>
    <property type="match status" value="1"/>
</dbReference>
<dbReference type="InterPro" id="IPR050559">
    <property type="entry name" value="P-Pant_transferase_sf"/>
</dbReference>
<evidence type="ECO:0000313" key="5">
    <source>
        <dbReference type="EMBL" id="SDY17520.1"/>
    </source>
</evidence>
<evidence type="ECO:0000259" key="4">
    <source>
        <dbReference type="Pfam" id="PF22624"/>
    </source>
</evidence>
<evidence type="ECO:0000256" key="1">
    <source>
        <dbReference type="ARBA" id="ARBA00010990"/>
    </source>
</evidence>
<evidence type="ECO:0000259" key="3">
    <source>
        <dbReference type="Pfam" id="PF01648"/>
    </source>
</evidence>
<dbReference type="STRING" id="1137993.SAMN05660209_02208"/>
<keyword evidence="2 5" id="KW-0808">Transferase</keyword>